<keyword evidence="2" id="KW-1185">Reference proteome</keyword>
<evidence type="ECO:0000313" key="1">
    <source>
        <dbReference type="EMBL" id="KAF2433100.1"/>
    </source>
</evidence>
<dbReference type="PANTHER" id="PTHR10285">
    <property type="entry name" value="URIDINE KINASE"/>
    <property type="match status" value="1"/>
</dbReference>
<dbReference type="OrthoDB" id="10041966at2759"/>
<name>A0A9P4U0T6_9PEZI</name>
<proteinExistence type="predicted"/>
<accession>A0A9P4U0T6</accession>
<keyword evidence="1" id="KW-0378">Hydrolase</keyword>
<sequence length="255" mass="28928">MAPPTLLVALSGPSSSGKTTLARLLRDALSPRLFILHEDDFYKTDADIPVVTVADGRKLQDWDCLESVDVDALEDMLNYIKEHGQVRDEFQSKEDTNAVGEVDMDKAVIQRWRMIFEHLLNKGAGSTIRIGIVDGFLLYSEDVKSIREKFDIKLLLKADYATVKARRERRKGYVTLEGFWEDPGGYVDLVVWPNYVKDHSFLFEQGDVNGEVNKAVLDRLGIAAMPRDAVEDMTTCFEWACNLLSEKIEEHLKNV</sequence>
<protein>
    <submittedName>
        <fullName evidence="1">P-loop containing nucleoside triphosphate hydrolase protein</fullName>
    </submittedName>
</protein>
<dbReference type="Proteomes" id="UP000800235">
    <property type="component" value="Unassembled WGS sequence"/>
</dbReference>
<dbReference type="CDD" id="cd02024">
    <property type="entry name" value="NRK1"/>
    <property type="match status" value="1"/>
</dbReference>
<dbReference type="EMBL" id="MU007022">
    <property type="protein sequence ID" value="KAF2433100.1"/>
    <property type="molecule type" value="Genomic_DNA"/>
</dbReference>
<gene>
    <name evidence="1" type="ORF">EJ08DRAFT_88917</name>
</gene>
<evidence type="ECO:0000313" key="2">
    <source>
        <dbReference type="Proteomes" id="UP000800235"/>
    </source>
</evidence>
<dbReference type="Gene3D" id="3.40.50.300">
    <property type="entry name" value="P-loop containing nucleotide triphosphate hydrolases"/>
    <property type="match status" value="1"/>
</dbReference>
<dbReference type="GO" id="GO:0016787">
    <property type="term" value="F:hydrolase activity"/>
    <property type="evidence" value="ECO:0007669"/>
    <property type="project" value="UniProtKB-KW"/>
</dbReference>
<dbReference type="InterPro" id="IPR027417">
    <property type="entry name" value="P-loop_NTPase"/>
</dbReference>
<dbReference type="SUPFAM" id="SSF52540">
    <property type="entry name" value="P-loop containing nucleoside triphosphate hydrolases"/>
    <property type="match status" value="1"/>
</dbReference>
<reference evidence="1" key="1">
    <citation type="journal article" date="2020" name="Stud. Mycol.">
        <title>101 Dothideomycetes genomes: a test case for predicting lifestyles and emergence of pathogens.</title>
        <authorList>
            <person name="Haridas S."/>
            <person name="Albert R."/>
            <person name="Binder M."/>
            <person name="Bloem J."/>
            <person name="Labutti K."/>
            <person name="Salamov A."/>
            <person name="Andreopoulos B."/>
            <person name="Baker S."/>
            <person name="Barry K."/>
            <person name="Bills G."/>
            <person name="Bluhm B."/>
            <person name="Cannon C."/>
            <person name="Castanera R."/>
            <person name="Culley D."/>
            <person name="Daum C."/>
            <person name="Ezra D."/>
            <person name="Gonzalez J."/>
            <person name="Henrissat B."/>
            <person name="Kuo A."/>
            <person name="Liang C."/>
            <person name="Lipzen A."/>
            <person name="Lutzoni F."/>
            <person name="Magnuson J."/>
            <person name="Mondo S."/>
            <person name="Nolan M."/>
            <person name="Ohm R."/>
            <person name="Pangilinan J."/>
            <person name="Park H.-J."/>
            <person name="Ramirez L."/>
            <person name="Alfaro M."/>
            <person name="Sun H."/>
            <person name="Tritt A."/>
            <person name="Yoshinaga Y."/>
            <person name="Zwiers L.-H."/>
            <person name="Turgeon B."/>
            <person name="Goodwin S."/>
            <person name="Spatafora J."/>
            <person name="Crous P."/>
            <person name="Grigoriev I."/>
        </authorList>
    </citation>
    <scope>NUCLEOTIDE SEQUENCE</scope>
    <source>
        <strain evidence="1">CBS 130266</strain>
    </source>
</reference>
<comment type="caution">
    <text evidence="1">The sequence shown here is derived from an EMBL/GenBank/DDBJ whole genome shotgun (WGS) entry which is preliminary data.</text>
</comment>
<dbReference type="AlphaFoldDB" id="A0A9P4U0T6"/>
<organism evidence="1 2">
    <name type="scientific">Tothia fuscella</name>
    <dbReference type="NCBI Taxonomy" id="1048955"/>
    <lineage>
        <taxon>Eukaryota</taxon>
        <taxon>Fungi</taxon>
        <taxon>Dikarya</taxon>
        <taxon>Ascomycota</taxon>
        <taxon>Pezizomycotina</taxon>
        <taxon>Dothideomycetes</taxon>
        <taxon>Pleosporomycetidae</taxon>
        <taxon>Venturiales</taxon>
        <taxon>Cylindrosympodiaceae</taxon>
        <taxon>Tothia</taxon>
    </lineage>
</organism>